<accession>A0A8S3WTE3</accession>
<evidence type="ECO:0000313" key="2">
    <source>
        <dbReference type="EMBL" id="CAG4975048.1"/>
    </source>
</evidence>
<proteinExistence type="predicted"/>
<organism evidence="2 3">
    <name type="scientific">Parnassius apollo</name>
    <name type="common">Apollo butterfly</name>
    <name type="synonym">Papilio apollo</name>
    <dbReference type="NCBI Taxonomy" id="110799"/>
    <lineage>
        <taxon>Eukaryota</taxon>
        <taxon>Metazoa</taxon>
        <taxon>Ecdysozoa</taxon>
        <taxon>Arthropoda</taxon>
        <taxon>Hexapoda</taxon>
        <taxon>Insecta</taxon>
        <taxon>Pterygota</taxon>
        <taxon>Neoptera</taxon>
        <taxon>Endopterygota</taxon>
        <taxon>Lepidoptera</taxon>
        <taxon>Glossata</taxon>
        <taxon>Ditrysia</taxon>
        <taxon>Papilionoidea</taxon>
        <taxon>Papilionidae</taxon>
        <taxon>Parnassiinae</taxon>
        <taxon>Parnassini</taxon>
        <taxon>Parnassius</taxon>
        <taxon>Parnassius</taxon>
    </lineage>
</organism>
<evidence type="ECO:0000313" key="3">
    <source>
        <dbReference type="Proteomes" id="UP000691718"/>
    </source>
</evidence>
<evidence type="ECO:0000256" key="1">
    <source>
        <dbReference type="SAM" id="MobiDB-lite"/>
    </source>
</evidence>
<dbReference type="EMBL" id="CAJQZP010000644">
    <property type="protein sequence ID" value="CAG4975048.1"/>
    <property type="molecule type" value="Genomic_DNA"/>
</dbReference>
<keyword evidence="3" id="KW-1185">Reference proteome</keyword>
<gene>
    <name evidence="2" type="ORF">PAPOLLO_LOCUS9040</name>
</gene>
<feature type="region of interest" description="Disordered" evidence="1">
    <location>
        <begin position="38"/>
        <end position="72"/>
    </location>
</feature>
<feature type="compositionally biased region" description="Low complexity" evidence="1">
    <location>
        <begin position="63"/>
        <end position="72"/>
    </location>
</feature>
<protein>
    <submittedName>
        <fullName evidence="2">(apollo) hypothetical protein</fullName>
    </submittedName>
</protein>
<dbReference type="OrthoDB" id="10030037at2759"/>
<name>A0A8S3WTE3_PARAO</name>
<reference evidence="2" key="1">
    <citation type="submission" date="2021-04" db="EMBL/GenBank/DDBJ databases">
        <authorList>
            <person name="Tunstrom K."/>
        </authorList>
    </citation>
    <scope>NUCLEOTIDE SEQUENCE</scope>
</reference>
<dbReference type="Pfam" id="PF06818">
    <property type="entry name" value="Fez1"/>
    <property type="match status" value="1"/>
</dbReference>
<comment type="caution">
    <text evidence="2">The sequence shown here is derived from an EMBL/GenBank/DDBJ whole genome shotgun (WGS) entry which is preliminary data.</text>
</comment>
<sequence length="72" mass="7928">MSVVTTCQRLEDTEWSLCQRAGEIALLKTQLKEAQVSEVNNMPAPRGYRVEPVPARRRDRAAQDAAQGGSGE</sequence>
<dbReference type="Proteomes" id="UP000691718">
    <property type="component" value="Unassembled WGS sequence"/>
</dbReference>
<dbReference type="AlphaFoldDB" id="A0A8S3WTE3"/>